<dbReference type="InterPro" id="IPR012435">
    <property type="entry name" value="TMEM144"/>
</dbReference>
<accession>A0A0M3J0R0</accession>
<feature type="transmembrane region" description="Helical" evidence="6">
    <location>
        <begin position="127"/>
        <end position="146"/>
    </location>
</feature>
<gene>
    <name evidence="7" type="ORF">ASIM_LOCUS993</name>
</gene>
<feature type="transmembrane region" description="Helical" evidence="6">
    <location>
        <begin position="37"/>
        <end position="56"/>
    </location>
</feature>
<evidence type="ECO:0000313" key="8">
    <source>
        <dbReference type="Proteomes" id="UP000267096"/>
    </source>
</evidence>
<evidence type="ECO:0000313" key="7">
    <source>
        <dbReference type="EMBL" id="VDK18305.1"/>
    </source>
</evidence>
<evidence type="ECO:0000256" key="6">
    <source>
        <dbReference type="SAM" id="Phobius"/>
    </source>
</evidence>
<proteinExistence type="inferred from homology"/>
<comment type="subcellular location">
    <subcellularLocation>
        <location evidence="1">Membrane</location>
        <topology evidence="1">Multi-pass membrane protein</topology>
    </subcellularLocation>
</comment>
<dbReference type="Proteomes" id="UP000267096">
    <property type="component" value="Unassembled WGS sequence"/>
</dbReference>
<reference evidence="9" key="1">
    <citation type="submission" date="2017-02" db="UniProtKB">
        <authorList>
            <consortium name="WormBaseParasite"/>
        </authorList>
    </citation>
    <scope>IDENTIFICATION</scope>
</reference>
<dbReference type="InterPro" id="IPR010651">
    <property type="entry name" value="Sugar_transport"/>
</dbReference>
<evidence type="ECO:0000256" key="4">
    <source>
        <dbReference type="ARBA" id="ARBA00022989"/>
    </source>
</evidence>
<dbReference type="PANTHER" id="PTHR16119:SF18">
    <property type="entry name" value="TRANSMEMBRANE PROTEIN 144 HOMOLOG"/>
    <property type="match status" value="1"/>
</dbReference>
<dbReference type="EMBL" id="UYRR01000904">
    <property type="protein sequence ID" value="VDK18305.1"/>
    <property type="molecule type" value="Genomic_DNA"/>
</dbReference>
<name>A0A0M3J0R0_ANISI</name>
<evidence type="ECO:0000256" key="3">
    <source>
        <dbReference type="ARBA" id="ARBA00022692"/>
    </source>
</evidence>
<protein>
    <submittedName>
        <fullName evidence="9">Transmembrane protein 144 (inferred by orthology to a human protein)</fullName>
    </submittedName>
</protein>
<keyword evidence="8" id="KW-1185">Reference proteome</keyword>
<keyword evidence="5 6" id="KW-0472">Membrane</keyword>
<evidence type="ECO:0000256" key="1">
    <source>
        <dbReference type="ARBA" id="ARBA00004141"/>
    </source>
</evidence>
<feature type="transmembrane region" description="Helical" evidence="6">
    <location>
        <begin position="101"/>
        <end position="118"/>
    </location>
</feature>
<sequence length="151" mass="16687">MGLAVFMGVLHGLMMTPVVYIMDTDPHASKNVLDFMFAHFSTIFAFSTLYFILYSIYKRNRPYAAPELVLPSVAYGILWSIGMVLFFVSNDKLSQVVSFPITTRLPSTIGILADVFLFRSIKGRRNLALMSAGVVVALTGVVLIAISNQDL</sequence>
<dbReference type="GO" id="GO:0016020">
    <property type="term" value="C:membrane"/>
    <property type="evidence" value="ECO:0007669"/>
    <property type="project" value="UniProtKB-SubCell"/>
</dbReference>
<reference evidence="7 8" key="2">
    <citation type="submission" date="2018-11" db="EMBL/GenBank/DDBJ databases">
        <authorList>
            <consortium name="Pathogen Informatics"/>
        </authorList>
    </citation>
    <scope>NUCLEOTIDE SEQUENCE [LARGE SCALE GENOMIC DNA]</scope>
</reference>
<comment type="similarity">
    <text evidence="2">Belongs to the TMEM144 family.</text>
</comment>
<dbReference type="PANTHER" id="PTHR16119">
    <property type="entry name" value="TRANSMEMBRANE PROTEIN 144"/>
    <property type="match status" value="1"/>
</dbReference>
<evidence type="ECO:0000256" key="2">
    <source>
        <dbReference type="ARBA" id="ARBA00005731"/>
    </source>
</evidence>
<feature type="transmembrane region" description="Helical" evidence="6">
    <location>
        <begin position="68"/>
        <end position="89"/>
    </location>
</feature>
<keyword evidence="3 6" id="KW-0812">Transmembrane</keyword>
<dbReference type="Pfam" id="PF07857">
    <property type="entry name" value="TMEM144"/>
    <property type="match status" value="1"/>
</dbReference>
<dbReference type="GO" id="GO:0015144">
    <property type="term" value="F:carbohydrate transmembrane transporter activity"/>
    <property type="evidence" value="ECO:0007669"/>
    <property type="project" value="InterPro"/>
</dbReference>
<evidence type="ECO:0000256" key="5">
    <source>
        <dbReference type="ARBA" id="ARBA00023136"/>
    </source>
</evidence>
<keyword evidence="4 6" id="KW-1133">Transmembrane helix</keyword>
<organism evidence="9">
    <name type="scientific">Anisakis simplex</name>
    <name type="common">Herring worm</name>
    <dbReference type="NCBI Taxonomy" id="6269"/>
    <lineage>
        <taxon>Eukaryota</taxon>
        <taxon>Metazoa</taxon>
        <taxon>Ecdysozoa</taxon>
        <taxon>Nematoda</taxon>
        <taxon>Chromadorea</taxon>
        <taxon>Rhabditida</taxon>
        <taxon>Spirurina</taxon>
        <taxon>Ascaridomorpha</taxon>
        <taxon>Ascaridoidea</taxon>
        <taxon>Anisakidae</taxon>
        <taxon>Anisakis</taxon>
        <taxon>Anisakis simplex complex</taxon>
    </lineage>
</organism>
<evidence type="ECO:0000313" key="9">
    <source>
        <dbReference type="WBParaSite" id="ASIM_0000110101-mRNA-1"/>
    </source>
</evidence>
<dbReference type="OrthoDB" id="426527at2759"/>
<dbReference type="AlphaFoldDB" id="A0A0M3J0R0"/>
<dbReference type="WBParaSite" id="ASIM_0000110101-mRNA-1">
    <property type="protein sequence ID" value="ASIM_0000110101-mRNA-1"/>
    <property type="gene ID" value="ASIM_0000110101"/>
</dbReference>